<dbReference type="SUPFAM" id="SSF53697">
    <property type="entry name" value="SIS domain"/>
    <property type="match status" value="1"/>
</dbReference>
<evidence type="ECO:0000256" key="2">
    <source>
        <dbReference type="ARBA" id="ARBA00023152"/>
    </source>
</evidence>
<feature type="domain" description="SIS" evidence="4">
    <location>
        <begin position="86"/>
        <end position="231"/>
    </location>
</feature>
<dbReference type="Proteomes" id="UP000313948">
    <property type="component" value="Chromosome"/>
</dbReference>
<organism evidence="5 6">
    <name type="scientific">Georgenia wutianyii</name>
    <dbReference type="NCBI Taxonomy" id="2585135"/>
    <lineage>
        <taxon>Bacteria</taxon>
        <taxon>Bacillati</taxon>
        <taxon>Actinomycetota</taxon>
        <taxon>Actinomycetes</taxon>
        <taxon>Micrococcales</taxon>
        <taxon>Bogoriellaceae</taxon>
        <taxon>Georgenia</taxon>
    </lineage>
</organism>
<proteinExistence type="predicted"/>
<dbReference type="InterPro" id="IPR046348">
    <property type="entry name" value="SIS_dom_sf"/>
</dbReference>
<dbReference type="PANTHER" id="PTHR11469:SF1">
    <property type="entry name" value="GLUCOSE-6-PHOSPHATE ISOMERASE"/>
    <property type="match status" value="1"/>
</dbReference>
<evidence type="ECO:0000313" key="5">
    <source>
        <dbReference type="EMBL" id="QDB79305.1"/>
    </source>
</evidence>
<keyword evidence="6" id="KW-1185">Reference proteome</keyword>
<gene>
    <name evidence="5" type="ORF">FE251_07945</name>
</gene>
<dbReference type="Gene3D" id="3.40.50.10490">
    <property type="entry name" value="Glucose-6-phosphate isomerase like protein, domain 1"/>
    <property type="match status" value="3"/>
</dbReference>
<dbReference type="PROSITE" id="PS51464">
    <property type="entry name" value="SIS"/>
    <property type="match status" value="1"/>
</dbReference>
<name>A0ABX5VM62_9MICO</name>
<protein>
    <submittedName>
        <fullName evidence="5">Glucose-6-phosphate isomerase</fullName>
    </submittedName>
</protein>
<keyword evidence="1" id="KW-0312">Gluconeogenesis</keyword>
<dbReference type="PANTHER" id="PTHR11469">
    <property type="entry name" value="GLUCOSE-6-PHOSPHATE ISOMERASE"/>
    <property type="match status" value="1"/>
</dbReference>
<reference evidence="5 6" key="1">
    <citation type="submission" date="2019-05" db="EMBL/GenBank/DDBJ databases">
        <title>Georgenia *** sp. nov., and Georgenia *** sp. nov., isolated from the intestinal contents of plateau pika (Ochotona curzoniae) in the Qinghai-Tibet plateau of China.</title>
        <authorList>
            <person name="Tian Z."/>
        </authorList>
    </citation>
    <scope>NUCLEOTIDE SEQUENCE [LARGE SCALE GENOMIC DNA]</scope>
    <source>
        <strain evidence="5 6">Z294</strain>
    </source>
</reference>
<evidence type="ECO:0000256" key="3">
    <source>
        <dbReference type="ARBA" id="ARBA00023235"/>
    </source>
</evidence>
<evidence type="ECO:0000259" key="4">
    <source>
        <dbReference type="PROSITE" id="PS51464"/>
    </source>
</evidence>
<keyword evidence="2" id="KW-0324">Glycolysis</keyword>
<keyword evidence="3 5" id="KW-0413">Isomerase</keyword>
<dbReference type="InterPro" id="IPR001347">
    <property type="entry name" value="SIS_dom"/>
</dbReference>
<evidence type="ECO:0000313" key="6">
    <source>
        <dbReference type="Proteomes" id="UP000313948"/>
    </source>
</evidence>
<accession>A0ABX5VM62</accession>
<sequence length="583" mass="60689">MSPVDAVVTWAGDEGAAVVEVSATGDAAKAVHAVVPDLLADRVASRVTAQDTTVWGEELAEHVADRLGWTDLHQTSRGLVDRLATLRAELRAEGLDRVVLAGMGGSSLAAEVIAGTLGVPLTVLDSTAPAAVERALGGDLRHTVLVVSSRSGTTVETDSHRRAFVAALRAEGLDPGPHVVVVTKPGSPLEELARTEGYREVFAADPRVGGRYSALSAYGLVPSALAGVDVGRLLDEAAEVAPFLAEDTEANPALVLAAALVGTRPLRGTVALVDAGSGLYHFGDWAEELLAESLGKDGHGLVPVVVDATAPEATDHAPGTLPVLLNPLLDDDDAATAVEEVADPSVPTRHVAVSGEFETGAPVAPTEVTVAGSLGGMFLLWQYAVSIAGRVVGVNPFDQPDVESTKAATREFLGGMPSLEPPAFTDSGVEVRATRALLDGARTVPDAVTALLERLDPEHGYLAVLAYLDREGRAAEMLRGVRDLLARRTGRPVTFGWGPRYLHSTGQLHKGGPPHGVFLMVTGGPASHLAVPGRDFDFAELVTAQADADARVLTGLGRPVLRLRVDTPDALAWLTGSVSRRTP</sequence>
<dbReference type="InterPro" id="IPR001672">
    <property type="entry name" value="G6P_Isomerase"/>
</dbReference>
<dbReference type="EMBL" id="CP040899">
    <property type="protein sequence ID" value="QDB79305.1"/>
    <property type="molecule type" value="Genomic_DNA"/>
</dbReference>
<dbReference type="PRINTS" id="PR00662">
    <property type="entry name" value="G6PISOMERASE"/>
</dbReference>
<evidence type="ECO:0000256" key="1">
    <source>
        <dbReference type="ARBA" id="ARBA00022432"/>
    </source>
</evidence>
<dbReference type="RefSeq" id="WP_139948428.1">
    <property type="nucleotide sequence ID" value="NZ_CP040899.1"/>
</dbReference>
<dbReference type="PROSITE" id="PS51463">
    <property type="entry name" value="P_GLUCOSE_ISOMERASE_3"/>
    <property type="match status" value="1"/>
</dbReference>
<dbReference type="GO" id="GO:0016853">
    <property type="term" value="F:isomerase activity"/>
    <property type="evidence" value="ECO:0007669"/>
    <property type="project" value="UniProtKB-KW"/>
</dbReference>